<dbReference type="AlphaFoldDB" id="A0A1M5N8R6"/>
<accession>A0A1M5N8R6</accession>
<organism evidence="7 8">
    <name type="scientific">Hydrocarboniphaga daqingensis</name>
    <dbReference type="NCBI Taxonomy" id="490188"/>
    <lineage>
        <taxon>Bacteria</taxon>
        <taxon>Pseudomonadati</taxon>
        <taxon>Pseudomonadota</taxon>
        <taxon>Gammaproteobacteria</taxon>
        <taxon>Nevskiales</taxon>
        <taxon>Nevskiaceae</taxon>
        <taxon>Hydrocarboniphaga</taxon>
    </lineage>
</organism>
<dbReference type="Gene3D" id="3.40.50.300">
    <property type="entry name" value="P-loop containing nucleotide triphosphate hydrolases"/>
    <property type="match status" value="1"/>
</dbReference>
<protein>
    <submittedName>
        <fullName evidence="7">Sulfotransferase family protein</fullName>
    </submittedName>
</protein>
<gene>
    <name evidence="7" type="ORF">SAMN04488068_1680</name>
</gene>
<evidence type="ECO:0000256" key="5">
    <source>
        <dbReference type="ARBA" id="ARBA00023136"/>
    </source>
</evidence>
<keyword evidence="8" id="KW-1185">Reference proteome</keyword>
<evidence type="ECO:0000256" key="3">
    <source>
        <dbReference type="ARBA" id="ARBA00022692"/>
    </source>
</evidence>
<reference evidence="7 8" key="1">
    <citation type="submission" date="2016-11" db="EMBL/GenBank/DDBJ databases">
        <authorList>
            <person name="Jaros S."/>
            <person name="Januszkiewicz K."/>
            <person name="Wedrychowicz H."/>
        </authorList>
    </citation>
    <scope>NUCLEOTIDE SEQUENCE [LARGE SCALE GENOMIC DNA]</scope>
    <source>
        <strain evidence="7 8">CGMCC 1.7049</strain>
    </source>
</reference>
<dbReference type="PANTHER" id="PTHR12812">
    <property type="entry name" value="HEPARAN SULFATE 6-O-SULFOTRANSFERASE 3"/>
    <property type="match status" value="1"/>
</dbReference>
<evidence type="ECO:0000256" key="6">
    <source>
        <dbReference type="ARBA" id="ARBA00023180"/>
    </source>
</evidence>
<name>A0A1M5N8R6_9GAMM</name>
<evidence type="ECO:0000256" key="1">
    <source>
        <dbReference type="ARBA" id="ARBA00004167"/>
    </source>
</evidence>
<dbReference type="InterPro" id="IPR027417">
    <property type="entry name" value="P-loop_NTPase"/>
</dbReference>
<evidence type="ECO:0000256" key="2">
    <source>
        <dbReference type="ARBA" id="ARBA00022679"/>
    </source>
</evidence>
<keyword evidence="2 7" id="KW-0808">Transferase</keyword>
<keyword evidence="3" id="KW-0812">Transmembrane</keyword>
<keyword evidence="5" id="KW-0472">Membrane</keyword>
<dbReference type="Proteomes" id="UP000199758">
    <property type="component" value="Unassembled WGS sequence"/>
</dbReference>
<dbReference type="GO" id="GO:0016020">
    <property type="term" value="C:membrane"/>
    <property type="evidence" value="ECO:0007669"/>
    <property type="project" value="UniProtKB-SubCell"/>
</dbReference>
<comment type="subcellular location">
    <subcellularLocation>
        <location evidence="1">Membrane</location>
        <topology evidence="1">Single-pass membrane protein</topology>
    </subcellularLocation>
</comment>
<keyword evidence="4" id="KW-1133">Transmembrane helix</keyword>
<proteinExistence type="predicted"/>
<evidence type="ECO:0000313" key="8">
    <source>
        <dbReference type="Proteomes" id="UP000199758"/>
    </source>
</evidence>
<dbReference type="STRING" id="490188.SAMN04488068_1680"/>
<keyword evidence="6" id="KW-0325">Glycoprotein</keyword>
<dbReference type="RefSeq" id="WP_072896422.1">
    <property type="nucleotide sequence ID" value="NZ_FQWZ01000003.1"/>
</dbReference>
<evidence type="ECO:0000313" key="7">
    <source>
        <dbReference type="EMBL" id="SHG85579.1"/>
    </source>
</evidence>
<dbReference type="GO" id="GO:0017095">
    <property type="term" value="F:heparan sulfate 6-sulfotransferase activity"/>
    <property type="evidence" value="ECO:0007669"/>
    <property type="project" value="TreeGrafter"/>
</dbReference>
<sequence length="267" mass="30810">MSLTPLFEGRIDDYIAENSDVANALWYFIHIPKTAGSSFRQELATRLKPEANIVVDRTASDLPHRERLLAAVKGFLADPQYKNARFASGHVPHVVARPIFTQRKPLRLVTMLRDPVERVISDFRYQRTEAHTGREESLRRFPTFESYVREVGTQNKMYKFLRESPQQDVAGTIAWLEQNFAFVGVTEDYNWSLSLLFRLLAIKEKPSVYTRKTVDNADNQIEDLEKIRPLIMESNKLDMQIYRHFRQRLNGAKRAMRGASPAPKVAG</sequence>
<dbReference type="InterPro" id="IPR010635">
    <property type="entry name" value="Heparan_SO4-6-sulfoTrfase"/>
</dbReference>
<dbReference type="OrthoDB" id="7981249at2"/>
<dbReference type="SUPFAM" id="SSF52540">
    <property type="entry name" value="P-loop containing nucleoside triphosphate hydrolases"/>
    <property type="match status" value="1"/>
</dbReference>
<dbReference type="PANTHER" id="PTHR12812:SF0">
    <property type="entry name" value="HEPARAN-SULFATE 6-O-SULFOTRANSFERASE"/>
    <property type="match status" value="1"/>
</dbReference>
<dbReference type="EMBL" id="FQWZ01000003">
    <property type="protein sequence ID" value="SHG85579.1"/>
    <property type="molecule type" value="Genomic_DNA"/>
</dbReference>
<evidence type="ECO:0000256" key="4">
    <source>
        <dbReference type="ARBA" id="ARBA00022989"/>
    </source>
</evidence>